<comment type="caution">
    <text evidence="1">The sequence shown here is derived from an EMBL/GenBank/DDBJ whole genome shotgun (WGS) entry which is preliminary data.</text>
</comment>
<name>A0A2N5XRL0_9HYPH</name>
<evidence type="ECO:0000313" key="1">
    <source>
        <dbReference type="EMBL" id="PLW77152.1"/>
    </source>
</evidence>
<evidence type="ECO:0000313" key="2">
    <source>
        <dbReference type="Proteomes" id="UP000234881"/>
    </source>
</evidence>
<sequence length="107" mass="11975">MKKEFHHIGIPSALERSGETYMEGARLYVTDPMHSDQKIEWLRFEDGSPMPDLIQNEAHVAFLVDNVEEAMEGKPCLLDPFDSAPGVRVGFVIEDGQPVEFLSIATV</sequence>
<organism evidence="1 2">
    <name type="scientific">Cohaesibacter celericrescens</name>
    <dbReference type="NCBI Taxonomy" id="2067669"/>
    <lineage>
        <taxon>Bacteria</taxon>
        <taxon>Pseudomonadati</taxon>
        <taxon>Pseudomonadota</taxon>
        <taxon>Alphaproteobacteria</taxon>
        <taxon>Hyphomicrobiales</taxon>
        <taxon>Cohaesibacteraceae</taxon>
    </lineage>
</organism>
<keyword evidence="2" id="KW-1185">Reference proteome</keyword>
<reference evidence="1 2" key="1">
    <citation type="submission" date="2018-01" db="EMBL/GenBank/DDBJ databases">
        <title>The draft genome sequence of Cohaesibacter sp. H1304.</title>
        <authorList>
            <person name="Wang N.-N."/>
            <person name="Du Z.-J."/>
        </authorList>
    </citation>
    <scope>NUCLEOTIDE SEQUENCE [LARGE SCALE GENOMIC DNA]</scope>
    <source>
        <strain evidence="1 2">H1304</strain>
    </source>
</reference>
<gene>
    <name evidence="1" type="ORF">C0081_11110</name>
</gene>
<accession>A0A2N5XRL0</accession>
<dbReference type="Proteomes" id="UP000234881">
    <property type="component" value="Unassembled WGS sequence"/>
</dbReference>
<dbReference type="OrthoDB" id="1986818at2"/>
<dbReference type="EMBL" id="PKUQ01000020">
    <property type="protein sequence ID" value="PLW77152.1"/>
    <property type="molecule type" value="Genomic_DNA"/>
</dbReference>
<dbReference type="AlphaFoldDB" id="A0A2N5XRL0"/>
<proteinExistence type="predicted"/>
<protein>
    <submittedName>
        <fullName evidence="1">Uncharacterized protein</fullName>
    </submittedName>
</protein>
<dbReference type="RefSeq" id="WP_101533904.1">
    <property type="nucleotide sequence ID" value="NZ_PKUQ01000020.1"/>
</dbReference>